<accession>A0A059ZX27</accession>
<evidence type="ECO:0000313" key="2">
    <source>
        <dbReference type="Proteomes" id="UP000005522"/>
    </source>
</evidence>
<evidence type="ECO:0000313" key="1">
    <source>
        <dbReference type="EMBL" id="AIA56023.1"/>
    </source>
</evidence>
<sequence length="118" mass="13417">MNSFERRLLRVARKLDDAQREQLQLFAEFLASRRRDTVVVAQTPETPSLLPAREGETVVGAIKRLRESYAMLDAKAMLNETAALMSRHVVGGAPAAEVIAQLEVLFAEHYQRYRQTFE</sequence>
<reference evidence="1 2" key="1">
    <citation type="journal article" date="2009" name="J. Bacteriol.">
        <title>Draft genome sequence of the extremely acidophilic bacterium Acidithiobacillus caldus ATCC 51756 reveals metabolic versatility in the genus Acidithiobacillus.</title>
        <authorList>
            <person name="Valdes J."/>
            <person name="Quatrini R."/>
            <person name="Hallberg K."/>
            <person name="Dopson M."/>
            <person name="Valenzuela P.D."/>
            <person name="Holmes D.S."/>
        </authorList>
    </citation>
    <scope>NUCLEOTIDE SEQUENCE [LARGE SCALE GENOMIC DNA]</scope>
    <source>
        <strain evidence="2">ATCC 51756 / DSM 8584 / KU</strain>
    </source>
</reference>
<organism evidence="1 2">
    <name type="scientific">Acidithiobacillus caldus (strain ATCC 51756 / DSM 8584 / KU)</name>
    <dbReference type="NCBI Taxonomy" id="637389"/>
    <lineage>
        <taxon>Bacteria</taxon>
        <taxon>Pseudomonadati</taxon>
        <taxon>Pseudomonadota</taxon>
        <taxon>Acidithiobacillia</taxon>
        <taxon>Acidithiobacillales</taxon>
        <taxon>Acidithiobacillaceae</taxon>
        <taxon>Acidithiobacillus</taxon>
    </lineage>
</organism>
<dbReference type="RefSeq" id="WP_004868511.1">
    <property type="nucleotide sequence ID" value="NZ_CP005986.1"/>
</dbReference>
<dbReference type="eggNOG" id="ENOG5032TA3">
    <property type="taxonomic scope" value="Bacteria"/>
</dbReference>
<proteinExistence type="predicted"/>
<dbReference type="Proteomes" id="UP000005522">
    <property type="component" value="Chromosome"/>
</dbReference>
<dbReference type="AlphaFoldDB" id="A0A059ZX27"/>
<dbReference type="HOGENOM" id="CLU_138601_0_0_6"/>
<dbReference type="EMBL" id="CP005986">
    <property type="protein sequence ID" value="AIA56023.1"/>
    <property type="molecule type" value="Genomic_DNA"/>
</dbReference>
<dbReference type="GeneID" id="92932237"/>
<dbReference type="KEGG" id="acz:Acaty_c2169"/>
<evidence type="ECO:0008006" key="3">
    <source>
        <dbReference type="Google" id="ProtNLM"/>
    </source>
</evidence>
<gene>
    <name evidence="1" type="ORF">Acaty_c2169</name>
</gene>
<name>A0A059ZX27_ACICK</name>
<protein>
    <recommendedName>
        <fullName evidence="3">Crp/Fnr family transcriptional regulator</fullName>
    </recommendedName>
</protein>